<protein>
    <submittedName>
        <fullName evidence="2">Uncharacterized protein</fullName>
    </submittedName>
</protein>
<feature type="transmembrane region" description="Helical" evidence="1">
    <location>
        <begin position="317"/>
        <end position="339"/>
    </location>
</feature>
<accession>A0ABR1X961</accession>
<dbReference type="GeneID" id="92039742"/>
<feature type="transmembrane region" description="Helical" evidence="1">
    <location>
        <begin position="105"/>
        <end position="125"/>
    </location>
</feature>
<reference evidence="2 3" key="1">
    <citation type="submission" date="2023-01" db="EMBL/GenBank/DDBJ databases">
        <title>Analysis of 21 Apiospora genomes using comparative genomics revels a genus with tremendous synthesis potential of carbohydrate active enzymes and secondary metabolites.</title>
        <authorList>
            <person name="Sorensen T."/>
        </authorList>
    </citation>
    <scope>NUCLEOTIDE SEQUENCE [LARGE SCALE GENOMIC DNA]</scope>
    <source>
        <strain evidence="2 3">CBS 114990</strain>
    </source>
</reference>
<evidence type="ECO:0000256" key="1">
    <source>
        <dbReference type="SAM" id="Phobius"/>
    </source>
</evidence>
<feature type="transmembrane region" description="Helical" evidence="1">
    <location>
        <begin position="248"/>
        <end position="271"/>
    </location>
</feature>
<dbReference type="Proteomes" id="UP001433268">
    <property type="component" value="Unassembled WGS sequence"/>
</dbReference>
<feature type="transmembrane region" description="Helical" evidence="1">
    <location>
        <begin position="51"/>
        <end position="72"/>
    </location>
</feature>
<keyword evidence="1" id="KW-0812">Transmembrane</keyword>
<organism evidence="2 3">
    <name type="scientific">Apiospora hydei</name>
    <dbReference type="NCBI Taxonomy" id="1337664"/>
    <lineage>
        <taxon>Eukaryota</taxon>
        <taxon>Fungi</taxon>
        <taxon>Dikarya</taxon>
        <taxon>Ascomycota</taxon>
        <taxon>Pezizomycotina</taxon>
        <taxon>Sordariomycetes</taxon>
        <taxon>Xylariomycetidae</taxon>
        <taxon>Amphisphaeriales</taxon>
        <taxon>Apiosporaceae</taxon>
        <taxon>Apiospora</taxon>
    </lineage>
</organism>
<evidence type="ECO:0000313" key="3">
    <source>
        <dbReference type="Proteomes" id="UP001433268"/>
    </source>
</evidence>
<gene>
    <name evidence="2" type="ORF">PG997_002367</name>
</gene>
<keyword evidence="3" id="KW-1185">Reference proteome</keyword>
<feature type="transmembrane region" description="Helical" evidence="1">
    <location>
        <begin position="137"/>
        <end position="157"/>
    </location>
</feature>
<comment type="caution">
    <text evidence="2">The sequence shown here is derived from an EMBL/GenBank/DDBJ whole genome shotgun (WGS) entry which is preliminary data.</text>
</comment>
<proteinExistence type="predicted"/>
<name>A0ABR1X961_9PEZI</name>
<sequence length="380" mass="41083">MPTPLIVHADIQCVYPISGNYGIALRFLYYVLIFFVALLQRHPKFTAGAAAYCISYAGATAIHAVLLATISASSTPSLADSYVSANDTTAPVRVAGRVLDQDVDATFAVVGVGCFSSLIFAVSTASFRRMAPARSIIVLWGLLMFVCIVACMVNFYGVNESETGPFLQSRFYPPGADDGLPLSGVESPDLGQDWNETIWSFFDRSGQTTDQNCFYPCLASSQMMRDQSDIQIIPFSSLKIAGGPGRTVYMLMTVITWGALPLTVLAGFVLVAGQWVGWFPPADSPPFAGNASLWNNLRPSSGEESVSKRTDIKSVTLAVLQVYALIVTPILMVVLIVFMEWSLTVYPPLGNGLARRPVVAVGWCGIRVHRYTGFGRLDAA</sequence>
<feature type="transmembrane region" description="Helical" evidence="1">
    <location>
        <begin position="20"/>
        <end position="39"/>
    </location>
</feature>
<keyword evidence="1" id="KW-0472">Membrane</keyword>
<evidence type="ECO:0000313" key="2">
    <source>
        <dbReference type="EMBL" id="KAK8092006.1"/>
    </source>
</evidence>
<keyword evidence="1" id="KW-1133">Transmembrane helix</keyword>
<dbReference type="RefSeq" id="XP_066673978.1">
    <property type="nucleotide sequence ID" value="XM_066806682.1"/>
</dbReference>
<dbReference type="EMBL" id="JAQQWN010000003">
    <property type="protein sequence ID" value="KAK8092006.1"/>
    <property type="molecule type" value="Genomic_DNA"/>
</dbReference>